<name>A0ABX1PEG2_9CYAN</name>
<comment type="caution">
    <text evidence="2">The sequence shown here is derived from an EMBL/GenBank/DDBJ whole genome shotgun (WGS) entry which is preliminary data.</text>
</comment>
<dbReference type="RefSeq" id="WP_169157915.1">
    <property type="nucleotide sequence ID" value="NZ_CAWPJE010000307.1"/>
</dbReference>
<evidence type="ECO:0000313" key="2">
    <source>
        <dbReference type="EMBL" id="NMG22731.1"/>
    </source>
</evidence>
<dbReference type="EMBL" id="QMEB01000303">
    <property type="protein sequence ID" value="NMG22731.1"/>
    <property type="molecule type" value="Genomic_DNA"/>
</dbReference>
<dbReference type="Proteomes" id="UP000718564">
    <property type="component" value="Unassembled WGS sequence"/>
</dbReference>
<evidence type="ECO:0000256" key="1">
    <source>
        <dbReference type="SAM" id="MobiDB-lite"/>
    </source>
</evidence>
<keyword evidence="3" id="KW-1185">Reference proteome</keyword>
<evidence type="ECO:0000313" key="3">
    <source>
        <dbReference type="Proteomes" id="UP000718564"/>
    </source>
</evidence>
<feature type="region of interest" description="Disordered" evidence="1">
    <location>
        <begin position="65"/>
        <end position="96"/>
    </location>
</feature>
<gene>
    <name evidence="2" type="ORF">DP116_26115</name>
</gene>
<sequence>MGKIDAGLSDYYMVDEVQGTYRGMIIAIAPGHWSVFANFELSEFAKCLQNLASRVHLKSFLKHTRVPKKKKDSPKYDPQHPHVSTAKLLKTAKKSP</sequence>
<organism evidence="2 3">
    <name type="scientific">Brasilonema bromeliae SPC951</name>
    <dbReference type="NCBI Taxonomy" id="385972"/>
    <lineage>
        <taxon>Bacteria</taxon>
        <taxon>Bacillati</taxon>
        <taxon>Cyanobacteriota</taxon>
        <taxon>Cyanophyceae</taxon>
        <taxon>Nostocales</taxon>
        <taxon>Scytonemataceae</taxon>
        <taxon>Brasilonema</taxon>
        <taxon>Bromeliae group (in: Brasilonema)</taxon>
    </lineage>
</organism>
<protein>
    <submittedName>
        <fullName evidence="2">Uncharacterized protein</fullName>
    </submittedName>
</protein>
<reference evidence="2 3" key="1">
    <citation type="submission" date="2018-06" db="EMBL/GenBank/DDBJ databases">
        <title>Comparative genomics of Brasilonema spp. strains.</title>
        <authorList>
            <person name="Alvarenga D.O."/>
            <person name="Fiore M.F."/>
            <person name="Varani A.M."/>
        </authorList>
    </citation>
    <scope>NUCLEOTIDE SEQUENCE [LARGE SCALE GENOMIC DNA]</scope>
    <source>
        <strain evidence="2 3">SPC951</strain>
    </source>
</reference>
<accession>A0ABX1PEG2</accession>
<proteinExistence type="predicted"/>